<evidence type="ECO:0000313" key="1">
    <source>
        <dbReference type="EMBL" id="CAG8739980.1"/>
    </source>
</evidence>
<protein>
    <submittedName>
        <fullName evidence="1">13226_t:CDS:1</fullName>
    </submittedName>
</protein>
<reference evidence="1" key="1">
    <citation type="submission" date="2021-06" db="EMBL/GenBank/DDBJ databases">
        <authorList>
            <person name="Kallberg Y."/>
            <person name="Tangrot J."/>
            <person name="Rosling A."/>
        </authorList>
    </citation>
    <scope>NUCLEOTIDE SEQUENCE</scope>
    <source>
        <strain evidence="1">IL203A</strain>
    </source>
</reference>
<evidence type="ECO:0000313" key="2">
    <source>
        <dbReference type="Proteomes" id="UP000789702"/>
    </source>
</evidence>
<comment type="caution">
    <text evidence="1">The sequence shown here is derived from an EMBL/GenBank/DDBJ whole genome shotgun (WGS) entry which is preliminary data.</text>
</comment>
<feature type="non-terminal residue" evidence="1">
    <location>
        <position position="1"/>
    </location>
</feature>
<accession>A0ACA9Q801</accession>
<dbReference type="Proteomes" id="UP000789702">
    <property type="component" value="Unassembled WGS sequence"/>
</dbReference>
<name>A0ACA9Q801_9GLOM</name>
<organism evidence="1 2">
    <name type="scientific">Dentiscutata heterogama</name>
    <dbReference type="NCBI Taxonomy" id="1316150"/>
    <lineage>
        <taxon>Eukaryota</taxon>
        <taxon>Fungi</taxon>
        <taxon>Fungi incertae sedis</taxon>
        <taxon>Mucoromycota</taxon>
        <taxon>Glomeromycotina</taxon>
        <taxon>Glomeromycetes</taxon>
        <taxon>Diversisporales</taxon>
        <taxon>Gigasporaceae</taxon>
        <taxon>Dentiscutata</taxon>
    </lineage>
</organism>
<gene>
    <name evidence="1" type="ORF">DHETER_LOCUS13986</name>
</gene>
<sequence length="259" mass="30476">LKELRKAINYVVLVLLSELEWHDQLDGEYLNLILLLKLFYDATTIFSGSNYSTFNLIYPTMKLLIKKFALSDSQTEDDYTDLLFRPRKQISDQKPIYCDNKDSSKLDIKYKNEKKKDHRKAKKNISKQCNDSRFKNHYLIEPPVTSVELHNLFIDDENIKITTINIVRRLYSEEEYRQPLIEEISRDNSFVESSSILASKPTITNDLMADLYSNKESGSVNEESEIDHYIQKPIQRRKCNSLTWWRDNADKYPTLSKLA</sequence>
<dbReference type="EMBL" id="CAJVPU010040758">
    <property type="protein sequence ID" value="CAG8739980.1"/>
    <property type="molecule type" value="Genomic_DNA"/>
</dbReference>
<proteinExistence type="predicted"/>
<keyword evidence="2" id="KW-1185">Reference proteome</keyword>